<evidence type="ECO:0000313" key="2">
    <source>
        <dbReference type="EMBL" id="CAD6444258.1"/>
    </source>
</evidence>
<feature type="chain" id="PRO_5034063968" evidence="1">
    <location>
        <begin position="17"/>
        <end position="172"/>
    </location>
</feature>
<dbReference type="PANTHER" id="PTHR38123">
    <property type="entry name" value="CELL WALL SERINE-THREONINE-RICH GALACTOMANNOPROTEIN MP1 (AFU_ORTHOLOGUE AFUA_4G03240)"/>
    <property type="match status" value="1"/>
</dbReference>
<dbReference type="InterPro" id="IPR021054">
    <property type="entry name" value="Cell_wall_mannoprotein_1"/>
</dbReference>
<dbReference type="AlphaFoldDB" id="A0A8H2VTW1"/>
<gene>
    <name evidence="2" type="ORF">SCLTRI_LOCUS4050</name>
</gene>
<keyword evidence="1" id="KW-0732">Signal</keyword>
<evidence type="ECO:0000313" key="3">
    <source>
        <dbReference type="Proteomes" id="UP000624404"/>
    </source>
</evidence>
<dbReference type="Gene3D" id="1.20.1280.140">
    <property type="match status" value="1"/>
</dbReference>
<proteinExistence type="predicted"/>
<dbReference type="Pfam" id="PF12296">
    <property type="entry name" value="HsbA"/>
    <property type="match status" value="1"/>
</dbReference>
<comment type="caution">
    <text evidence="2">The sequence shown here is derived from an EMBL/GenBank/DDBJ whole genome shotgun (WGS) entry which is preliminary data.</text>
</comment>
<sequence>MVAIKNVILFISAVSAAAISRRTPATILSDITTIDTNVNALTNAVKNYNGGFFGLISVSSTESTLENSIKNAATDASNTSPLSSADSENIFVEIDNLKPDINEALNALVEKKSTFASAGVDSTVASDLANLKKETDAFGKALLAIFSSDVKQRLTADLDTIDTFFTNAQAQF</sequence>
<organism evidence="2 3">
    <name type="scientific">Sclerotinia trifoliorum</name>
    <dbReference type="NCBI Taxonomy" id="28548"/>
    <lineage>
        <taxon>Eukaryota</taxon>
        <taxon>Fungi</taxon>
        <taxon>Dikarya</taxon>
        <taxon>Ascomycota</taxon>
        <taxon>Pezizomycotina</taxon>
        <taxon>Leotiomycetes</taxon>
        <taxon>Helotiales</taxon>
        <taxon>Sclerotiniaceae</taxon>
        <taxon>Sclerotinia</taxon>
    </lineage>
</organism>
<dbReference type="EMBL" id="CAJHIA010000011">
    <property type="protein sequence ID" value="CAD6444258.1"/>
    <property type="molecule type" value="Genomic_DNA"/>
</dbReference>
<accession>A0A8H2VTW1</accession>
<dbReference type="Proteomes" id="UP000624404">
    <property type="component" value="Unassembled WGS sequence"/>
</dbReference>
<dbReference type="GO" id="GO:0005576">
    <property type="term" value="C:extracellular region"/>
    <property type="evidence" value="ECO:0007669"/>
    <property type="project" value="TreeGrafter"/>
</dbReference>
<evidence type="ECO:0000256" key="1">
    <source>
        <dbReference type="SAM" id="SignalP"/>
    </source>
</evidence>
<feature type="signal peptide" evidence="1">
    <location>
        <begin position="1"/>
        <end position="16"/>
    </location>
</feature>
<dbReference type="PANTHER" id="PTHR38123:SF1">
    <property type="entry name" value="HYDROPHOBIC SURFACE BINDING PROTEIN"/>
    <property type="match status" value="1"/>
</dbReference>
<reference evidence="2" key="1">
    <citation type="submission" date="2020-10" db="EMBL/GenBank/DDBJ databases">
        <authorList>
            <person name="Kusch S."/>
        </authorList>
    </citation>
    <scope>NUCLEOTIDE SEQUENCE</scope>
    <source>
        <strain evidence="2">SwB9</strain>
    </source>
</reference>
<protein>
    <submittedName>
        <fullName evidence="2">88ee55e3-7759-4024-a49e-dd0ac489dc56</fullName>
    </submittedName>
</protein>
<keyword evidence="3" id="KW-1185">Reference proteome</keyword>
<name>A0A8H2VTW1_9HELO</name>
<dbReference type="OrthoDB" id="3485059at2759"/>